<keyword evidence="3" id="KW-1185">Reference proteome</keyword>
<dbReference type="Proteomes" id="UP000184212">
    <property type="component" value="Unassembled WGS sequence"/>
</dbReference>
<keyword evidence="1" id="KW-0472">Membrane</keyword>
<evidence type="ECO:0000256" key="1">
    <source>
        <dbReference type="SAM" id="Phobius"/>
    </source>
</evidence>
<dbReference type="EMBL" id="FQWQ01000003">
    <property type="protein sequence ID" value="SHH65498.1"/>
    <property type="molecule type" value="Genomic_DNA"/>
</dbReference>
<keyword evidence="1" id="KW-0812">Transmembrane</keyword>
<dbReference type="STRING" id="947013.SAMN04488109_4857"/>
<dbReference type="RefSeq" id="WP_073139279.1">
    <property type="nucleotide sequence ID" value="NZ_FQWQ01000003.1"/>
</dbReference>
<sequence length="190" mass="21423">MTPLEKEQKLERLLEEKSFDQLTPEEKEVVLQEFGSEEQYRLARKIGPALVKLKTGLSPDPWILASLQDQVKIHRRPSVWTNFFQVRVPAYVMAGACLAIVVTMWWLKPDPAPAPVAVRTVRDTVYLATAPDTVYRRKIIYRYRYRYITVAAPSSTSASAKVAEPVAGSAGVTMKDKEELEKLLVSGSDK</sequence>
<gene>
    <name evidence="2" type="ORF">SAMN04488109_4857</name>
</gene>
<organism evidence="2 3">
    <name type="scientific">Chryseolinea serpens</name>
    <dbReference type="NCBI Taxonomy" id="947013"/>
    <lineage>
        <taxon>Bacteria</taxon>
        <taxon>Pseudomonadati</taxon>
        <taxon>Bacteroidota</taxon>
        <taxon>Cytophagia</taxon>
        <taxon>Cytophagales</taxon>
        <taxon>Fulvivirgaceae</taxon>
        <taxon>Chryseolinea</taxon>
    </lineage>
</organism>
<dbReference type="OrthoDB" id="980333at2"/>
<evidence type="ECO:0000313" key="3">
    <source>
        <dbReference type="Proteomes" id="UP000184212"/>
    </source>
</evidence>
<name>A0A1M5URP6_9BACT</name>
<keyword evidence="1" id="KW-1133">Transmembrane helix</keyword>
<proteinExistence type="predicted"/>
<protein>
    <submittedName>
        <fullName evidence="2">Uncharacterized protein</fullName>
    </submittedName>
</protein>
<accession>A0A1M5URP6</accession>
<evidence type="ECO:0000313" key="2">
    <source>
        <dbReference type="EMBL" id="SHH65498.1"/>
    </source>
</evidence>
<dbReference type="AlphaFoldDB" id="A0A1M5URP6"/>
<feature type="transmembrane region" description="Helical" evidence="1">
    <location>
        <begin position="88"/>
        <end position="107"/>
    </location>
</feature>
<reference evidence="2 3" key="1">
    <citation type="submission" date="2016-11" db="EMBL/GenBank/DDBJ databases">
        <authorList>
            <person name="Jaros S."/>
            <person name="Januszkiewicz K."/>
            <person name="Wedrychowicz H."/>
        </authorList>
    </citation>
    <scope>NUCLEOTIDE SEQUENCE [LARGE SCALE GENOMIC DNA]</scope>
    <source>
        <strain evidence="2 3">DSM 24574</strain>
    </source>
</reference>